<evidence type="ECO:0000256" key="7">
    <source>
        <dbReference type="RuleBase" id="RU000489"/>
    </source>
</evidence>
<dbReference type="InterPro" id="IPR001223">
    <property type="entry name" value="Glyco_hydro18_cat"/>
</dbReference>
<dbReference type="Gene3D" id="2.10.10.20">
    <property type="entry name" value="Carbohydrate-binding module superfamily 5/12"/>
    <property type="match status" value="2"/>
</dbReference>
<dbReference type="GO" id="GO:0008843">
    <property type="term" value="F:endochitinase activity"/>
    <property type="evidence" value="ECO:0007669"/>
    <property type="project" value="UniProtKB-EC"/>
</dbReference>
<evidence type="ECO:0000259" key="10">
    <source>
        <dbReference type="PROSITE" id="PS51910"/>
    </source>
</evidence>
<evidence type="ECO:0000313" key="12">
    <source>
        <dbReference type="Proteomes" id="UP000642748"/>
    </source>
</evidence>
<dbReference type="CDD" id="cd06548">
    <property type="entry name" value="GH18_chitinase"/>
    <property type="match status" value="1"/>
</dbReference>
<dbReference type="InterPro" id="IPR001579">
    <property type="entry name" value="Glyco_hydro_18_chit_AS"/>
</dbReference>
<keyword evidence="12" id="KW-1185">Reference proteome</keyword>
<name>A0A8J3QLU7_9ACTN</name>
<keyword evidence="4" id="KW-0146">Chitin degradation</keyword>
<dbReference type="InterPro" id="IPR017853">
    <property type="entry name" value="GH"/>
</dbReference>
<evidence type="ECO:0000256" key="5">
    <source>
        <dbReference type="ARBA" id="ARBA00023277"/>
    </source>
</evidence>
<dbReference type="GO" id="GO:0008061">
    <property type="term" value="F:chitin binding"/>
    <property type="evidence" value="ECO:0007669"/>
    <property type="project" value="InterPro"/>
</dbReference>
<keyword evidence="4" id="KW-0624">Polysaccharide degradation</keyword>
<dbReference type="PROSITE" id="PS01095">
    <property type="entry name" value="GH18_1"/>
    <property type="match status" value="1"/>
</dbReference>
<dbReference type="Gene3D" id="3.10.50.10">
    <property type="match status" value="1"/>
</dbReference>
<dbReference type="Pfam" id="PF02839">
    <property type="entry name" value="CBM_5_12"/>
    <property type="match status" value="2"/>
</dbReference>
<dbReference type="GO" id="GO:0005576">
    <property type="term" value="C:extracellular region"/>
    <property type="evidence" value="ECO:0007669"/>
    <property type="project" value="InterPro"/>
</dbReference>
<feature type="signal peptide" evidence="9">
    <location>
        <begin position="1"/>
        <end position="33"/>
    </location>
</feature>
<protein>
    <recommendedName>
        <fullName evidence="2">chitinase</fullName>
        <ecNumber evidence="2">3.2.1.14</ecNumber>
    </recommendedName>
</protein>
<dbReference type="SMART" id="SM00636">
    <property type="entry name" value="Glyco_18"/>
    <property type="match status" value="1"/>
</dbReference>
<feature type="compositionally biased region" description="Low complexity" evidence="8">
    <location>
        <begin position="480"/>
        <end position="494"/>
    </location>
</feature>
<dbReference type="InterPro" id="IPR029070">
    <property type="entry name" value="Chitinase_insertion_sf"/>
</dbReference>
<dbReference type="EC" id="3.2.1.14" evidence="2"/>
<dbReference type="Gene3D" id="3.20.20.80">
    <property type="entry name" value="Glycosidases"/>
    <property type="match status" value="1"/>
</dbReference>
<comment type="catalytic activity">
    <reaction evidence="1">
        <text>Random endo-hydrolysis of N-acetyl-beta-D-glucosaminide (1-&gt;4)-beta-linkages in chitin and chitodextrins.</text>
        <dbReference type="EC" id="3.2.1.14"/>
    </reaction>
</comment>
<dbReference type="PROSITE" id="PS51910">
    <property type="entry name" value="GH18_2"/>
    <property type="match status" value="1"/>
</dbReference>
<dbReference type="InterPro" id="IPR011583">
    <property type="entry name" value="Chitinase_II/V-like_cat"/>
</dbReference>
<evidence type="ECO:0000256" key="6">
    <source>
        <dbReference type="ARBA" id="ARBA00023295"/>
    </source>
</evidence>
<dbReference type="GO" id="GO:0005975">
    <property type="term" value="P:carbohydrate metabolic process"/>
    <property type="evidence" value="ECO:0007669"/>
    <property type="project" value="InterPro"/>
</dbReference>
<comment type="caution">
    <text evidence="11">The sequence shown here is derived from an EMBL/GenBank/DDBJ whole genome shotgun (WGS) entry which is preliminary data.</text>
</comment>
<evidence type="ECO:0000313" key="11">
    <source>
        <dbReference type="EMBL" id="GIH13395.1"/>
    </source>
</evidence>
<dbReference type="SMART" id="SM00495">
    <property type="entry name" value="ChtBD3"/>
    <property type="match status" value="2"/>
</dbReference>
<sequence length="626" mass="64935">MRRSMRLAAVAAAALVAAGGAAFATLASGTASAATTSGGVKFAYFTQWGIYQNAFYPKNLDTEGIAGKLDYLIYAFENIDPTNLTCFEANHAASQDENNPNAGDGAGDQFADYEKTYDASTSVSGVADAWGQPIAGNFNQLKQLKAKYPNLKILLSIGGWTYSKYFSDVAATDASRKKFVGSCVDMFIKGNLPTDAGYGGPGTGAGIFDGFDIDWEYPGTAGHLGNHLSAADKQNYTALLAEFRTELNALGGTRKYLTAAVPAGQDKIANVETNKIGQYLDYANAMTYDMHGGFEPTGPTNLQDPLYGSPNDPSAPVPPGNGKYSTDAAVKAYLTGDASYGIPGGFPASKLTLGYPLYYRGWTGVAAGSNHGLYQPASAPAPGHVYSGSVAGVSFYKELTGFVDNPSRTFFDPTTKGAWFYDGTTLWSGDSAQSIQAKADYQHCNGLAGAMMYSLEAMDPAATLFNDIVNDTNGATAGCSTAQPSASPSATRPGSPSPSPSSSPTPTGGTGGCTAAAWSAGTAYNGGAVVSYNGHTWTAKWWTQGDIPGNNSQGVWTDNGACTGGGPTTPPAGGSCTGLTAWNSSTAYTGGAVVSYNGHKWTAKWWTQGDIPGNNSQGVWTDNGAC</sequence>
<evidence type="ECO:0000256" key="2">
    <source>
        <dbReference type="ARBA" id="ARBA00012729"/>
    </source>
</evidence>
<dbReference type="InterPro" id="IPR050314">
    <property type="entry name" value="Glycosyl_Hydrlase_18"/>
</dbReference>
<keyword evidence="3 7" id="KW-0378">Hydrolase</keyword>
<dbReference type="GO" id="GO:0030246">
    <property type="term" value="F:carbohydrate binding"/>
    <property type="evidence" value="ECO:0007669"/>
    <property type="project" value="InterPro"/>
</dbReference>
<dbReference type="Pfam" id="PF00704">
    <property type="entry name" value="Glyco_hydro_18"/>
    <property type="match status" value="1"/>
</dbReference>
<dbReference type="RefSeq" id="WP_203917036.1">
    <property type="nucleotide sequence ID" value="NZ_BONZ01000013.1"/>
</dbReference>
<dbReference type="SUPFAM" id="SSF51055">
    <property type="entry name" value="Carbohydrate binding domain"/>
    <property type="match status" value="2"/>
</dbReference>
<evidence type="ECO:0000256" key="9">
    <source>
        <dbReference type="SAM" id="SignalP"/>
    </source>
</evidence>
<keyword evidence="5" id="KW-0119">Carbohydrate metabolism</keyword>
<gene>
    <name evidence="11" type="ORF">Raf01_15670</name>
</gene>
<dbReference type="GO" id="GO:0006032">
    <property type="term" value="P:chitin catabolic process"/>
    <property type="evidence" value="ECO:0007669"/>
    <property type="project" value="UniProtKB-KW"/>
</dbReference>
<evidence type="ECO:0000256" key="3">
    <source>
        <dbReference type="ARBA" id="ARBA00022801"/>
    </source>
</evidence>
<dbReference type="CDD" id="cd12215">
    <property type="entry name" value="ChiC_BD"/>
    <property type="match status" value="2"/>
</dbReference>
<proteinExistence type="predicted"/>
<dbReference type="PANTHER" id="PTHR11177:SF317">
    <property type="entry name" value="CHITINASE 12-RELATED"/>
    <property type="match status" value="1"/>
</dbReference>
<evidence type="ECO:0000256" key="4">
    <source>
        <dbReference type="ARBA" id="ARBA00023024"/>
    </source>
</evidence>
<dbReference type="EMBL" id="BONZ01000013">
    <property type="protein sequence ID" value="GIH13395.1"/>
    <property type="molecule type" value="Genomic_DNA"/>
</dbReference>
<keyword evidence="6 7" id="KW-0326">Glycosidase</keyword>
<evidence type="ECO:0000256" key="1">
    <source>
        <dbReference type="ARBA" id="ARBA00000822"/>
    </source>
</evidence>
<dbReference type="PANTHER" id="PTHR11177">
    <property type="entry name" value="CHITINASE"/>
    <property type="match status" value="1"/>
</dbReference>
<dbReference type="InterPro" id="IPR003610">
    <property type="entry name" value="CBM5/12"/>
</dbReference>
<dbReference type="InterPro" id="IPR036573">
    <property type="entry name" value="CBM_sf_5/12"/>
</dbReference>
<evidence type="ECO:0000256" key="8">
    <source>
        <dbReference type="SAM" id="MobiDB-lite"/>
    </source>
</evidence>
<dbReference type="Proteomes" id="UP000642748">
    <property type="component" value="Unassembled WGS sequence"/>
</dbReference>
<feature type="chain" id="PRO_5035153508" description="chitinase" evidence="9">
    <location>
        <begin position="34"/>
        <end position="626"/>
    </location>
</feature>
<dbReference type="SUPFAM" id="SSF51445">
    <property type="entry name" value="(Trans)glycosidases"/>
    <property type="match status" value="1"/>
</dbReference>
<accession>A0A8J3QLU7</accession>
<feature type="domain" description="GH18" evidence="10">
    <location>
        <begin position="39"/>
        <end position="475"/>
    </location>
</feature>
<organism evidence="11 12">
    <name type="scientific">Rugosimonospora africana</name>
    <dbReference type="NCBI Taxonomy" id="556532"/>
    <lineage>
        <taxon>Bacteria</taxon>
        <taxon>Bacillati</taxon>
        <taxon>Actinomycetota</taxon>
        <taxon>Actinomycetes</taxon>
        <taxon>Micromonosporales</taxon>
        <taxon>Micromonosporaceae</taxon>
        <taxon>Rugosimonospora</taxon>
    </lineage>
</organism>
<feature type="region of interest" description="Disordered" evidence="8">
    <location>
        <begin position="476"/>
        <end position="512"/>
    </location>
</feature>
<keyword evidence="9" id="KW-0732">Signal</keyword>
<reference evidence="11" key="1">
    <citation type="submission" date="2021-01" db="EMBL/GenBank/DDBJ databases">
        <title>Whole genome shotgun sequence of Rugosimonospora africana NBRC 104875.</title>
        <authorList>
            <person name="Komaki H."/>
            <person name="Tamura T."/>
        </authorList>
    </citation>
    <scope>NUCLEOTIDE SEQUENCE</scope>
    <source>
        <strain evidence="11">NBRC 104875</strain>
    </source>
</reference>
<dbReference type="AlphaFoldDB" id="A0A8J3QLU7"/>